<proteinExistence type="predicted"/>
<evidence type="ECO:0000256" key="1">
    <source>
        <dbReference type="SAM" id="MobiDB-lite"/>
    </source>
</evidence>
<feature type="compositionally biased region" description="Basic residues" evidence="1">
    <location>
        <begin position="1"/>
        <end position="15"/>
    </location>
</feature>
<evidence type="ECO:0000313" key="3">
    <source>
        <dbReference type="Proteomes" id="UP000291302"/>
    </source>
</evidence>
<dbReference type="Proteomes" id="UP000291302">
    <property type="component" value="Unassembled WGS sequence"/>
</dbReference>
<keyword evidence="3" id="KW-1185">Reference proteome</keyword>
<gene>
    <name evidence="2" type="ORF">ELH03_16460</name>
</gene>
<comment type="caution">
    <text evidence="2">The sequence shown here is derived from an EMBL/GenBank/DDBJ whole genome shotgun (WGS) entry which is preliminary data.</text>
</comment>
<organism evidence="2 3">
    <name type="scientific">Rhizobium beringeri</name>
    <dbReference type="NCBI Taxonomy" id="3019934"/>
    <lineage>
        <taxon>Bacteria</taxon>
        <taxon>Pseudomonadati</taxon>
        <taxon>Pseudomonadota</taxon>
        <taxon>Alphaproteobacteria</taxon>
        <taxon>Hyphomicrobiales</taxon>
        <taxon>Rhizobiaceae</taxon>
        <taxon>Rhizobium/Agrobacterium group</taxon>
        <taxon>Rhizobium</taxon>
    </lineage>
</organism>
<accession>A0ABY1XXD6</accession>
<dbReference type="EMBL" id="SILG01000001">
    <property type="protein sequence ID" value="TBE72240.1"/>
    <property type="molecule type" value="Genomic_DNA"/>
</dbReference>
<feature type="region of interest" description="Disordered" evidence="1">
    <location>
        <begin position="1"/>
        <end position="35"/>
    </location>
</feature>
<protein>
    <submittedName>
        <fullName evidence="2">Uncharacterized protein</fullName>
    </submittedName>
</protein>
<reference evidence="2 3" key="1">
    <citation type="submission" date="2019-02" db="EMBL/GenBank/DDBJ databases">
        <title>The genomic architecture of introgression among sibling species of bacteria.</title>
        <authorList>
            <person name="Cavassim M.I.A."/>
            <person name="Moeskjaer S."/>
            <person name="Moslemi C."/>
            <person name="Fields B."/>
            <person name="Bachmann A."/>
            <person name="Vilhjalmsson B."/>
            <person name="Schierup M.H."/>
            <person name="Young J.P.W."/>
            <person name="Andersen S.U."/>
        </authorList>
    </citation>
    <scope>NUCLEOTIDE SEQUENCE [LARGE SCALE GENOMIC DNA]</scope>
    <source>
        <strain evidence="2 3">SM51</strain>
    </source>
</reference>
<sequence>MPARQRRCSTRRSSARSRQAPGRTTSPTPLPSNFGNIAKRNAREFSCAFRLFLEHDAEKCAQLSDGTMLYLFDLDADSDFRPVGLNHQHLATEKNALQLSHLSGVKRLRDRGAINLRNVDITLR</sequence>
<name>A0ABY1XXD6_9HYPH</name>
<feature type="compositionally biased region" description="Polar residues" evidence="1">
    <location>
        <begin position="22"/>
        <end position="35"/>
    </location>
</feature>
<evidence type="ECO:0000313" key="2">
    <source>
        <dbReference type="EMBL" id="TBE72240.1"/>
    </source>
</evidence>